<dbReference type="PANTHER" id="PTHR43788">
    <property type="entry name" value="DNA2/NAM7 HELICASE FAMILY MEMBER"/>
    <property type="match status" value="1"/>
</dbReference>
<dbReference type="OrthoDB" id="6513042at2759"/>
<evidence type="ECO:0000256" key="4">
    <source>
        <dbReference type="ARBA" id="ARBA00022840"/>
    </source>
</evidence>
<dbReference type="AlphaFoldDB" id="A0A8S0XWG6"/>
<dbReference type="InterPro" id="IPR050534">
    <property type="entry name" value="Coronavir_polyprotein_1ab"/>
</dbReference>
<keyword evidence="8" id="KW-1185">Reference proteome</keyword>
<dbReference type="SUPFAM" id="SSF52540">
    <property type="entry name" value="P-loop containing nucleoside triphosphate hydrolases"/>
    <property type="match status" value="1"/>
</dbReference>
<feature type="compositionally biased region" description="Polar residues" evidence="5">
    <location>
        <begin position="440"/>
        <end position="456"/>
    </location>
</feature>
<dbReference type="InterPro" id="IPR041679">
    <property type="entry name" value="DNA2/NAM7-like_C"/>
</dbReference>
<dbReference type="InterPro" id="IPR027417">
    <property type="entry name" value="P-loop_NTPase"/>
</dbReference>
<evidence type="ECO:0000256" key="2">
    <source>
        <dbReference type="ARBA" id="ARBA00022801"/>
    </source>
</evidence>
<feature type="compositionally biased region" description="Polar residues" evidence="5">
    <location>
        <begin position="464"/>
        <end position="474"/>
    </location>
</feature>
<dbReference type="InterPro" id="IPR014001">
    <property type="entry name" value="Helicase_ATP-bd"/>
</dbReference>
<evidence type="ECO:0000313" key="7">
    <source>
        <dbReference type="EMBL" id="CAA7266961.1"/>
    </source>
</evidence>
<evidence type="ECO:0000256" key="1">
    <source>
        <dbReference type="ARBA" id="ARBA00022741"/>
    </source>
</evidence>
<dbReference type="GO" id="GO:0016787">
    <property type="term" value="F:hydrolase activity"/>
    <property type="evidence" value="ECO:0007669"/>
    <property type="project" value="UniProtKB-KW"/>
</dbReference>
<evidence type="ECO:0000259" key="6">
    <source>
        <dbReference type="SMART" id="SM00487"/>
    </source>
</evidence>
<sequence>MEICQVESIKRTLASLNPGVLLLQSSNTKVFVDAVEKKGAEIWWCDGRDEGLWNPSPPTDSHHKMAITRRVFQPNILDGRAPAINKPLPTHLIPENELSQSDISTVFDHPRPLGLSPGFDEDGRLVALAIADDTQCRIIEFQHPRRGKKATALPKNILDGRQILQDSILCRPVGDLFAFDMAPLTMSIYGDLDARITNAVDIQSAFPVKNPAADRKPLVAIKAAIGESDIKIREDNIRDLFFYPTYNEDNRNRVSDLAIRAWVSQFLPSFENGAETFEKVTRIDTKKLEGPAIEMIGKLANDSLRLDQKKTTYTTHIVTQSVDAASSELRLSSNNFKTRLRGDRRVRMGVEGNLGAFTVTATMGAVSGRSGNVNTTRNLTDKQIMTVTSMGRDDPTTAEAKRAQSILQYLQGNQNFGPWVQNIWFPTGDDSPLVWPEEWTTQNSNSKPQTFKPQNSKQKKEGLNQPQRTLNPSQQKAVNTMLSAQDDHHIVLVQGPPGTGKTSVISTFVQFAVNIFNKKGIWLVAQSNVAVKNIAERLIKDGFEKWKLLVSKDFHYDWHEHLYAAEIGKHLIRSDEFHIASNKANLQGVHVILCTLSMLSHFSITKFTKEVPLEILVVDEASQIEIGGYFSVFSKSISLRKTCFIGDDKQLPPHGQEDLKNLQSIFEVDHLQKYVVFLDIQYRMPPQIGNIISEAVYDNKLNSNPAHPVSDSVKTCYFIDASGREQPQPDGSFKYYNLHKSLKNKKKVTESLHLMKGNVEILKL</sequence>
<organism evidence="7 8">
    <name type="scientific">Cyclocybe aegerita</name>
    <name type="common">Black poplar mushroom</name>
    <name type="synonym">Agrocybe aegerita</name>
    <dbReference type="NCBI Taxonomy" id="1973307"/>
    <lineage>
        <taxon>Eukaryota</taxon>
        <taxon>Fungi</taxon>
        <taxon>Dikarya</taxon>
        <taxon>Basidiomycota</taxon>
        <taxon>Agaricomycotina</taxon>
        <taxon>Agaricomycetes</taxon>
        <taxon>Agaricomycetidae</taxon>
        <taxon>Agaricales</taxon>
        <taxon>Agaricineae</taxon>
        <taxon>Bolbitiaceae</taxon>
        <taxon>Cyclocybe</taxon>
    </lineage>
</organism>
<name>A0A8S0XWG6_CYCAE</name>
<dbReference type="PANTHER" id="PTHR43788:SF8">
    <property type="entry name" value="DNA-BINDING PROTEIN SMUBP-2"/>
    <property type="match status" value="1"/>
</dbReference>
<evidence type="ECO:0000313" key="8">
    <source>
        <dbReference type="Proteomes" id="UP000467700"/>
    </source>
</evidence>
<feature type="domain" description="Helicase ATP-binding" evidence="6">
    <location>
        <begin position="466"/>
        <end position="683"/>
    </location>
</feature>
<dbReference type="GO" id="GO:0005524">
    <property type="term" value="F:ATP binding"/>
    <property type="evidence" value="ECO:0007669"/>
    <property type="project" value="UniProtKB-KW"/>
</dbReference>
<feature type="region of interest" description="Disordered" evidence="5">
    <location>
        <begin position="440"/>
        <end position="474"/>
    </location>
</feature>
<dbReference type="Proteomes" id="UP000467700">
    <property type="component" value="Unassembled WGS sequence"/>
</dbReference>
<keyword evidence="4" id="KW-0067">ATP-binding</keyword>
<dbReference type="SMART" id="SM00487">
    <property type="entry name" value="DEXDc"/>
    <property type="match status" value="1"/>
</dbReference>
<dbReference type="Pfam" id="PF13245">
    <property type="entry name" value="AAA_19"/>
    <property type="match status" value="1"/>
</dbReference>
<dbReference type="Gene3D" id="3.40.50.300">
    <property type="entry name" value="P-loop containing nucleotide triphosphate hydrolases"/>
    <property type="match status" value="1"/>
</dbReference>
<dbReference type="Pfam" id="PF13087">
    <property type="entry name" value="AAA_12"/>
    <property type="match status" value="1"/>
</dbReference>
<keyword evidence="1" id="KW-0547">Nucleotide-binding</keyword>
<accession>A0A8S0XWG6</accession>
<gene>
    <name evidence="7" type="ORF">AAE3_LOCUS9405</name>
</gene>
<keyword evidence="2" id="KW-0378">Hydrolase</keyword>
<evidence type="ECO:0000256" key="3">
    <source>
        <dbReference type="ARBA" id="ARBA00022806"/>
    </source>
</evidence>
<comment type="caution">
    <text evidence="7">The sequence shown here is derived from an EMBL/GenBank/DDBJ whole genome shotgun (WGS) entry which is preliminary data.</text>
</comment>
<keyword evidence="3" id="KW-0347">Helicase</keyword>
<dbReference type="GO" id="GO:0043139">
    <property type="term" value="F:5'-3' DNA helicase activity"/>
    <property type="evidence" value="ECO:0007669"/>
    <property type="project" value="TreeGrafter"/>
</dbReference>
<protein>
    <recommendedName>
        <fullName evidence="6">Helicase ATP-binding domain-containing protein</fullName>
    </recommendedName>
</protein>
<reference evidence="7 8" key="1">
    <citation type="submission" date="2020-01" db="EMBL/GenBank/DDBJ databases">
        <authorList>
            <person name="Gupta K D."/>
        </authorList>
    </citation>
    <scope>NUCLEOTIDE SEQUENCE [LARGE SCALE GENOMIC DNA]</scope>
</reference>
<proteinExistence type="predicted"/>
<evidence type="ECO:0000256" key="5">
    <source>
        <dbReference type="SAM" id="MobiDB-lite"/>
    </source>
</evidence>
<dbReference type="EMBL" id="CACVBS010000057">
    <property type="protein sequence ID" value="CAA7266961.1"/>
    <property type="molecule type" value="Genomic_DNA"/>
</dbReference>